<evidence type="ECO:0000313" key="1">
    <source>
        <dbReference type="EMBL" id="CAC5411282.1"/>
    </source>
</evidence>
<evidence type="ECO:0000313" key="2">
    <source>
        <dbReference type="Proteomes" id="UP000507470"/>
    </source>
</evidence>
<reference evidence="1 2" key="1">
    <citation type="submission" date="2020-06" db="EMBL/GenBank/DDBJ databases">
        <authorList>
            <person name="Li R."/>
            <person name="Bekaert M."/>
        </authorList>
    </citation>
    <scope>NUCLEOTIDE SEQUENCE [LARGE SCALE GENOMIC DNA]</scope>
    <source>
        <strain evidence="2">wild</strain>
    </source>
</reference>
<accession>A0A6J8DU84</accession>
<sequence>MAALTMDGFQESQPSGLNLFPLPPTQTAVENVYFDEIRSTSQLGGTAPIEFTIAAQNSLEYIDLRKTQLYVRARIKHADGSDLKPSEYVGPVNNFLHSMFSQVDITLQNKLVTSSTAHYPYKAMIQTMLSFGSEAKESQLTSQLWKKDKAGHFDDNDVKNGVNTALFARSQYFSQSQTCDLVGNLFHDLTSLDRYLLNQITVNVKLWRSKSEFCLMTNEANPNFQIYIDDICLRVFNSSSGSYALNPFNFQHFNLSQIALKLNQVPVGGNIMQLNFAPTSRTILPSFTSMFEVTNKWMRDSGIDLSRNDVSGGTALYCWDIEANFSDEGQYLNLVKQGTCSLEVIQQTTTKGNNLCCIS</sequence>
<dbReference type="EMBL" id="CACVKT020007840">
    <property type="protein sequence ID" value="CAC5411282.1"/>
    <property type="molecule type" value="Genomic_DNA"/>
</dbReference>
<proteinExistence type="predicted"/>
<dbReference type="GO" id="GO:0009263">
    <property type="term" value="P:deoxyribonucleotide biosynthetic process"/>
    <property type="evidence" value="ECO:0007669"/>
    <property type="project" value="InterPro"/>
</dbReference>
<dbReference type="InterPro" id="IPR000358">
    <property type="entry name" value="RNR_small_fam"/>
</dbReference>
<dbReference type="GO" id="GO:0004748">
    <property type="term" value="F:ribonucleoside-diphosphate reductase activity, thioredoxin disulfide as acceptor"/>
    <property type="evidence" value="ECO:0007669"/>
    <property type="project" value="TreeGrafter"/>
</dbReference>
<organism evidence="1 2">
    <name type="scientific">Mytilus coruscus</name>
    <name type="common">Sea mussel</name>
    <dbReference type="NCBI Taxonomy" id="42192"/>
    <lineage>
        <taxon>Eukaryota</taxon>
        <taxon>Metazoa</taxon>
        <taxon>Spiralia</taxon>
        <taxon>Lophotrochozoa</taxon>
        <taxon>Mollusca</taxon>
        <taxon>Bivalvia</taxon>
        <taxon>Autobranchia</taxon>
        <taxon>Pteriomorphia</taxon>
        <taxon>Mytilida</taxon>
        <taxon>Mytiloidea</taxon>
        <taxon>Mytilidae</taxon>
        <taxon>Mytilinae</taxon>
        <taxon>Mytilus</taxon>
    </lineage>
</organism>
<dbReference type="Proteomes" id="UP000507470">
    <property type="component" value="Unassembled WGS sequence"/>
</dbReference>
<dbReference type="PANTHER" id="PTHR23409:SF21">
    <property type="entry name" value="CAPSID PROTEIN"/>
    <property type="match status" value="1"/>
</dbReference>
<gene>
    <name evidence="1" type="ORF">MCOR_44396</name>
</gene>
<dbReference type="GO" id="GO:0005829">
    <property type="term" value="C:cytosol"/>
    <property type="evidence" value="ECO:0007669"/>
    <property type="project" value="TreeGrafter"/>
</dbReference>
<name>A0A6J8DU84_MYTCO</name>
<dbReference type="AlphaFoldDB" id="A0A6J8DU84"/>
<dbReference type="PANTHER" id="PTHR23409">
    <property type="entry name" value="RIBONUCLEOSIDE-DIPHOSPHATE REDUCTASE SMALL CHAIN"/>
    <property type="match status" value="1"/>
</dbReference>
<protein>
    <submittedName>
        <fullName evidence="1">Uncharacterized protein</fullName>
    </submittedName>
</protein>
<keyword evidence="2" id="KW-1185">Reference proteome</keyword>
<dbReference type="OrthoDB" id="6134518at2759"/>